<evidence type="ECO:0000313" key="2">
    <source>
        <dbReference type="Proteomes" id="UP000821845"/>
    </source>
</evidence>
<accession>A0ACB7TDL4</accession>
<gene>
    <name evidence="1" type="ORF">HPB50_002709</name>
</gene>
<dbReference type="Proteomes" id="UP000821845">
    <property type="component" value="Chromosome 1"/>
</dbReference>
<evidence type="ECO:0000313" key="1">
    <source>
        <dbReference type="EMBL" id="KAH6944336.1"/>
    </source>
</evidence>
<keyword evidence="2" id="KW-1185">Reference proteome</keyword>
<organism evidence="1 2">
    <name type="scientific">Hyalomma asiaticum</name>
    <name type="common">Tick</name>
    <dbReference type="NCBI Taxonomy" id="266040"/>
    <lineage>
        <taxon>Eukaryota</taxon>
        <taxon>Metazoa</taxon>
        <taxon>Ecdysozoa</taxon>
        <taxon>Arthropoda</taxon>
        <taxon>Chelicerata</taxon>
        <taxon>Arachnida</taxon>
        <taxon>Acari</taxon>
        <taxon>Parasitiformes</taxon>
        <taxon>Ixodida</taxon>
        <taxon>Ixodoidea</taxon>
        <taxon>Ixodidae</taxon>
        <taxon>Hyalomminae</taxon>
        <taxon>Hyalomma</taxon>
    </lineage>
</organism>
<reference evidence="1" key="1">
    <citation type="submission" date="2020-05" db="EMBL/GenBank/DDBJ databases">
        <title>Large-scale comparative analyses of tick genomes elucidate their genetic diversity and vector capacities.</title>
        <authorList>
            <person name="Jia N."/>
            <person name="Wang J."/>
            <person name="Shi W."/>
            <person name="Du L."/>
            <person name="Sun Y."/>
            <person name="Zhan W."/>
            <person name="Jiang J."/>
            <person name="Wang Q."/>
            <person name="Zhang B."/>
            <person name="Ji P."/>
            <person name="Sakyi L.B."/>
            <person name="Cui X."/>
            <person name="Yuan T."/>
            <person name="Jiang B."/>
            <person name="Yang W."/>
            <person name="Lam T.T.-Y."/>
            <person name="Chang Q."/>
            <person name="Ding S."/>
            <person name="Wang X."/>
            <person name="Zhu J."/>
            <person name="Ruan X."/>
            <person name="Zhao L."/>
            <person name="Wei J."/>
            <person name="Que T."/>
            <person name="Du C."/>
            <person name="Cheng J."/>
            <person name="Dai P."/>
            <person name="Han X."/>
            <person name="Huang E."/>
            <person name="Gao Y."/>
            <person name="Liu J."/>
            <person name="Shao H."/>
            <person name="Ye R."/>
            <person name="Li L."/>
            <person name="Wei W."/>
            <person name="Wang X."/>
            <person name="Wang C."/>
            <person name="Yang T."/>
            <person name="Huo Q."/>
            <person name="Li W."/>
            <person name="Guo W."/>
            <person name="Chen H."/>
            <person name="Zhou L."/>
            <person name="Ni X."/>
            <person name="Tian J."/>
            <person name="Zhou Y."/>
            <person name="Sheng Y."/>
            <person name="Liu T."/>
            <person name="Pan Y."/>
            <person name="Xia L."/>
            <person name="Li J."/>
            <person name="Zhao F."/>
            <person name="Cao W."/>
        </authorList>
    </citation>
    <scope>NUCLEOTIDE SEQUENCE</scope>
    <source>
        <strain evidence="1">Hyas-2018</strain>
    </source>
</reference>
<name>A0ACB7TDL4_HYAAI</name>
<comment type="caution">
    <text evidence="1">The sequence shown here is derived from an EMBL/GenBank/DDBJ whole genome shotgun (WGS) entry which is preliminary data.</text>
</comment>
<proteinExistence type="predicted"/>
<protein>
    <submittedName>
        <fullName evidence="1">Uncharacterized protein</fullName>
    </submittedName>
</protein>
<dbReference type="EMBL" id="CM023481">
    <property type="protein sequence ID" value="KAH6944336.1"/>
    <property type="molecule type" value="Genomic_DNA"/>
</dbReference>
<sequence>MVQRASEMERYRSRMSPGHFERAAGDLLGEAKASGNLGNTLKMLGKFDDAVTNCERHLSISREKGDKIGEARALYNLGNVYHAKGKHIARASRQEPGELPSDVQDCLQRAIHCYEENLKLMVALGDRSTQGRAYGNLGNTYYLLGNFKKAIAYHEQRLKLAKEFGDKAAQRRANSNLGNAHIFLGEFGIAVEHYTKTYHLARELGDRAVEAQACYSLGNTYTLLRDFEQAIEFHLKHLQIAEELGDKVGEGRACWSLCHAHCTLGDHKEALHYATRHLRVSQELGDKVGQATAQMSIADLKQVLEAAPATKVMLSVNMKPERSSISALSSNPVAHRVAHHGRMCRTGLLPTLGTICLVCIVQCM</sequence>